<dbReference type="GO" id="GO:0016491">
    <property type="term" value="F:oxidoreductase activity"/>
    <property type="evidence" value="ECO:0007669"/>
    <property type="project" value="UniProtKB-KW"/>
</dbReference>
<accession>A0A0C1Q9V3</accession>
<gene>
    <name evidence="3" type="ORF">JF50_09575</name>
</gene>
<dbReference type="Pfam" id="PF01266">
    <property type="entry name" value="DAO"/>
    <property type="match status" value="1"/>
</dbReference>
<dbReference type="InterPro" id="IPR006076">
    <property type="entry name" value="FAD-dep_OxRdtase"/>
</dbReference>
<comment type="caution">
    <text evidence="3">The sequence shown here is derived from an EMBL/GenBank/DDBJ whole genome shotgun (WGS) entry which is preliminary data.</text>
</comment>
<name>A0A0C1Q9V3_9GAMM</name>
<dbReference type="InterPro" id="IPR036188">
    <property type="entry name" value="FAD/NAD-bd_sf"/>
</dbReference>
<dbReference type="PANTHER" id="PTHR13847:SF289">
    <property type="entry name" value="GLYCINE OXIDASE"/>
    <property type="match status" value="1"/>
</dbReference>
<organism evidence="3 4">
    <name type="scientific">Pseudoalteromonas luteoviolacea</name>
    <dbReference type="NCBI Taxonomy" id="43657"/>
    <lineage>
        <taxon>Bacteria</taxon>
        <taxon>Pseudomonadati</taxon>
        <taxon>Pseudomonadota</taxon>
        <taxon>Gammaproteobacteria</taxon>
        <taxon>Alteromonadales</taxon>
        <taxon>Pseudoalteromonadaceae</taxon>
        <taxon>Pseudoalteromonas</taxon>
    </lineage>
</organism>
<protein>
    <submittedName>
        <fullName evidence="3">Amino acid dehydrogenase</fullName>
    </submittedName>
</protein>
<evidence type="ECO:0000259" key="2">
    <source>
        <dbReference type="Pfam" id="PF01266"/>
    </source>
</evidence>
<evidence type="ECO:0000313" key="3">
    <source>
        <dbReference type="EMBL" id="KID57441.1"/>
    </source>
</evidence>
<dbReference type="PANTHER" id="PTHR13847">
    <property type="entry name" value="SARCOSINE DEHYDROGENASE-RELATED"/>
    <property type="match status" value="1"/>
</dbReference>
<dbReference type="EMBL" id="JWIC01000005">
    <property type="protein sequence ID" value="KID57441.1"/>
    <property type="molecule type" value="Genomic_DNA"/>
</dbReference>
<dbReference type="SUPFAM" id="SSF54373">
    <property type="entry name" value="FAD-linked reductases, C-terminal domain"/>
    <property type="match status" value="1"/>
</dbReference>
<dbReference type="SUPFAM" id="SSF51905">
    <property type="entry name" value="FAD/NAD(P)-binding domain"/>
    <property type="match status" value="1"/>
</dbReference>
<dbReference type="Gene3D" id="3.30.9.10">
    <property type="entry name" value="D-Amino Acid Oxidase, subunit A, domain 2"/>
    <property type="match status" value="1"/>
</dbReference>
<dbReference type="OrthoDB" id="9805337at2"/>
<feature type="domain" description="FAD dependent oxidoreductase" evidence="2">
    <location>
        <begin position="6"/>
        <end position="393"/>
    </location>
</feature>
<evidence type="ECO:0000313" key="4">
    <source>
        <dbReference type="Proteomes" id="UP000031327"/>
    </source>
</evidence>
<dbReference type="Gene3D" id="3.50.50.60">
    <property type="entry name" value="FAD/NAD(P)-binding domain"/>
    <property type="match status" value="2"/>
</dbReference>
<keyword evidence="1" id="KW-0560">Oxidoreductase</keyword>
<proteinExistence type="predicted"/>
<dbReference type="RefSeq" id="WP_039609212.1">
    <property type="nucleotide sequence ID" value="NZ_JWIC01000005.1"/>
</dbReference>
<dbReference type="Proteomes" id="UP000031327">
    <property type="component" value="Unassembled WGS sequence"/>
</dbReference>
<dbReference type="AlphaFoldDB" id="A0A0C1Q9V3"/>
<evidence type="ECO:0000256" key="1">
    <source>
        <dbReference type="ARBA" id="ARBA00023002"/>
    </source>
</evidence>
<sequence>MTKNNKIAVIGAGIIGVCNAVQLQRHGYQVSLFDPNGVGTQCSMGNAGHFATEQVFPLADKALFKKLPGMLMNKLSPLRIDWRYLVKALPWFARFCSNMPARAYRHNTEALKALNLAAIDAYRRLLGANFDAHITCNGSLLTFEKFCYDDIEKLYQAYVSNGVNVELLDQQATQALEPQLHNKINYALLFKDVAHTTDPYKLSNTLFQEFLRLGGQFIQQAVTNIQQHDKVIVATDTQGSPPHFDKVVICTGAWSKQLCKQLGYKLPLEAERGYHNMLSTHALSRPVASADRQFIMTPMKNGLRLAGTVEFAGLNRPPFYARAASLLTHAKGMLKGFSDVRQGTYWMGPRPSLPDSLPVIGQAPEHPNILFALGHQHLGLTQAAITSELIANLVANQPTVFDITPYSITRFQ</sequence>
<dbReference type="GO" id="GO:0005737">
    <property type="term" value="C:cytoplasm"/>
    <property type="evidence" value="ECO:0007669"/>
    <property type="project" value="TreeGrafter"/>
</dbReference>
<reference evidence="3 4" key="1">
    <citation type="submission" date="2014-12" db="EMBL/GenBank/DDBJ databases">
        <title>Draft Genome Sequence of Pseudoalteromonas luteoviolacea HI1.</title>
        <authorList>
            <person name="Asahina A.Y."/>
            <person name="Hadfield M.G."/>
        </authorList>
    </citation>
    <scope>NUCLEOTIDE SEQUENCE [LARGE SCALE GENOMIC DNA]</scope>
    <source>
        <strain evidence="3 4">HI1</strain>
    </source>
</reference>